<gene>
    <name evidence="3" type="ORF">CR513_25468</name>
</gene>
<evidence type="ECO:0000313" key="3">
    <source>
        <dbReference type="EMBL" id="RDX92419.1"/>
    </source>
</evidence>
<evidence type="ECO:0000313" key="4">
    <source>
        <dbReference type="Proteomes" id="UP000257109"/>
    </source>
</evidence>
<dbReference type="GO" id="GO:0003676">
    <property type="term" value="F:nucleic acid binding"/>
    <property type="evidence" value="ECO:0007669"/>
    <property type="project" value="InterPro"/>
</dbReference>
<dbReference type="Proteomes" id="UP000257109">
    <property type="component" value="Unassembled WGS sequence"/>
</dbReference>
<dbReference type="EMBL" id="QJKJ01004874">
    <property type="protein sequence ID" value="RDX92419.1"/>
    <property type="molecule type" value="Genomic_DNA"/>
</dbReference>
<comment type="caution">
    <text evidence="3">The sequence shown here is derived from an EMBL/GenBank/DDBJ whole genome shotgun (WGS) entry which is preliminary data.</text>
</comment>
<organism evidence="3 4">
    <name type="scientific">Mucuna pruriens</name>
    <name type="common">Velvet bean</name>
    <name type="synonym">Dolichos pruriens</name>
    <dbReference type="NCBI Taxonomy" id="157652"/>
    <lineage>
        <taxon>Eukaryota</taxon>
        <taxon>Viridiplantae</taxon>
        <taxon>Streptophyta</taxon>
        <taxon>Embryophyta</taxon>
        <taxon>Tracheophyta</taxon>
        <taxon>Spermatophyta</taxon>
        <taxon>Magnoliopsida</taxon>
        <taxon>eudicotyledons</taxon>
        <taxon>Gunneridae</taxon>
        <taxon>Pentapetalae</taxon>
        <taxon>rosids</taxon>
        <taxon>fabids</taxon>
        <taxon>Fabales</taxon>
        <taxon>Fabaceae</taxon>
        <taxon>Papilionoideae</taxon>
        <taxon>50 kb inversion clade</taxon>
        <taxon>NPAAA clade</taxon>
        <taxon>indigoferoid/millettioid clade</taxon>
        <taxon>Phaseoleae</taxon>
        <taxon>Mucuna</taxon>
    </lineage>
</organism>
<protein>
    <recommendedName>
        <fullName evidence="2">G-patch domain-containing protein</fullName>
    </recommendedName>
</protein>
<feature type="non-terminal residue" evidence="3">
    <location>
        <position position="1"/>
    </location>
</feature>
<dbReference type="PROSITE" id="PS50174">
    <property type="entry name" value="G_PATCH"/>
    <property type="match status" value="1"/>
</dbReference>
<name>A0A371GPD2_MUCPR</name>
<reference evidence="3" key="1">
    <citation type="submission" date="2018-05" db="EMBL/GenBank/DDBJ databases">
        <title>Draft genome of Mucuna pruriens seed.</title>
        <authorList>
            <person name="Nnadi N.E."/>
            <person name="Vos R."/>
            <person name="Hasami M.H."/>
            <person name="Devisetty U.K."/>
            <person name="Aguiy J.C."/>
        </authorList>
    </citation>
    <scope>NUCLEOTIDE SEQUENCE [LARGE SCALE GENOMIC DNA]</scope>
    <source>
        <strain evidence="3">JCA_2017</strain>
    </source>
</reference>
<sequence>MGEKELVISTLVLDEYIEEDEEALETSFQSLEVASATNVCLENPTPSAAEVMAFRVMIKGGYQPGKRLGPHLNGIPTPITIQENAGKAGLDYQGGNEDPSQPDKPVEDESTKAEALGEMERWIEQERPKFQPLAEDLEGINLKNKIEKREVQVG</sequence>
<evidence type="ECO:0000256" key="1">
    <source>
        <dbReference type="SAM" id="MobiDB-lite"/>
    </source>
</evidence>
<feature type="domain" description="G-patch" evidence="2">
    <location>
        <begin position="49"/>
        <end position="95"/>
    </location>
</feature>
<feature type="region of interest" description="Disordered" evidence="1">
    <location>
        <begin position="84"/>
        <end position="116"/>
    </location>
</feature>
<dbReference type="InterPro" id="IPR000467">
    <property type="entry name" value="G_patch_dom"/>
</dbReference>
<evidence type="ECO:0000259" key="2">
    <source>
        <dbReference type="PROSITE" id="PS50174"/>
    </source>
</evidence>
<accession>A0A371GPD2</accession>
<dbReference type="Pfam" id="PF01585">
    <property type="entry name" value="G-patch"/>
    <property type="match status" value="1"/>
</dbReference>
<dbReference type="AlphaFoldDB" id="A0A371GPD2"/>
<proteinExistence type="predicted"/>
<keyword evidence="4" id="KW-1185">Reference proteome</keyword>